<dbReference type="Gene3D" id="1.25.40.10">
    <property type="entry name" value="Tetratricopeptide repeat domain"/>
    <property type="match status" value="1"/>
</dbReference>
<dbReference type="EMBL" id="GL871142">
    <property type="protein sequence ID" value="EGC33419.1"/>
    <property type="molecule type" value="Genomic_DNA"/>
</dbReference>
<dbReference type="VEuPathDB" id="AmoebaDB:DICPUDRAFT_36750"/>
<dbReference type="InParanoid" id="F0ZRJ9"/>
<organism evidence="1 2">
    <name type="scientific">Dictyostelium purpureum</name>
    <name type="common">Slime mold</name>
    <dbReference type="NCBI Taxonomy" id="5786"/>
    <lineage>
        <taxon>Eukaryota</taxon>
        <taxon>Amoebozoa</taxon>
        <taxon>Evosea</taxon>
        <taxon>Eumycetozoa</taxon>
        <taxon>Dictyostelia</taxon>
        <taxon>Dictyosteliales</taxon>
        <taxon>Dictyosteliaceae</taxon>
        <taxon>Dictyostelium</taxon>
    </lineage>
</organism>
<keyword evidence="2" id="KW-1185">Reference proteome</keyword>
<dbReference type="AlphaFoldDB" id="F0ZRJ9"/>
<sequence>NKMTIINNEIKNAIDLIWNNKFKEAEEIFSSKSSSTPRYSLHNAETAFLKSFITANELETENALLKLKQTKELAEQSIRIFESNKVPQNYFPPNIKTKEDFKNHILDCKIVLGDSLYMLAVLQITRDHKFKGCFNLRKSWKIFEDTLRQVKDDEENGFQYSSDLTELLRFGCGFFYFAVSIIPQKYLKLVELVGFKADRDMGLMYLKDCLSKGGIRTPFATMVILFNNLLLPRGLYNPTHQLNEAQQLIEKNLEKYPYGSLFQVMGSHCYRKQCKIDMGLQCMEVAISNCNSLSKAPLIYKYELANCYCIKLQWDKAIQVFEELVKEEKFQIRALCSLQLGSCYIINGQKEKGIQSFNNIKNFCKKSSSVDIVINKQAQRYINNGGSFSVLEVLYLRRDMAKMEKSLANKTMDILNSIGKKLGVDKPIPQQTVQPISNNTTINNISLSTSSFLSRTFSNLTKKKEEIQQNDILIHDRAAYLLLKGAIYKSIDLYDQSMECFEELLSMSHLLTEKFYIPYSYYELSEGYYHKKNNAKALENILKCNKFTGYEWEDPLKVRLRVTLDQLKRDGAGISNDDYSDEDIISNNGNVNSDDLLLEEMNELEIEEKETQLRNKLANNSNYNNKQTPQNNSKQQIYYLENNQITSPHLINIPSPSIIQDRSCDNKNFIERVPSL</sequence>
<evidence type="ECO:0000313" key="1">
    <source>
        <dbReference type="EMBL" id="EGC33419.1"/>
    </source>
</evidence>
<dbReference type="InterPro" id="IPR011990">
    <property type="entry name" value="TPR-like_helical_dom_sf"/>
</dbReference>
<dbReference type="InterPro" id="IPR019412">
    <property type="entry name" value="IML2/TPR_39"/>
</dbReference>
<dbReference type="KEGG" id="dpp:DICPUDRAFT_36750"/>
<dbReference type="Proteomes" id="UP000001064">
    <property type="component" value="Unassembled WGS sequence"/>
</dbReference>
<name>F0ZRJ9_DICPU</name>
<accession>F0ZRJ9</accession>
<dbReference type="GeneID" id="10504394"/>
<dbReference type="OrthoDB" id="2154985at2759"/>
<dbReference type="eggNOG" id="KOG3783">
    <property type="taxonomic scope" value="Eukaryota"/>
</dbReference>
<dbReference type="RefSeq" id="XP_003290038.1">
    <property type="nucleotide sequence ID" value="XM_003289990.1"/>
</dbReference>
<gene>
    <name evidence="1" type="ORF">DICPUDRAFT_36750</name>
</gene>
<proteinExistence type="predicted"/>
<feature type="non-terminal residue" evidence="1">
    <location>
        <position position="1"/>
    </location>
</feature>
<dbReference type="InterPro" id="IPR019734">
    <property type="entry name" value="TPR_rpt"/>
</dbReference>
<dbReference type="Pfam" id="PF10300">
    <property type="entry name" value="Iml2-TPR_39"/>
    <property type="match status" value="1"/>
</dbReference>
<evidence type="ECO:0000313" key="2">
    <source>
        <dbReference type="Proteomes" id="UP000001064"/>
    </source>
</evidence>
<dbReference type="PANTHER" id="PTHR31859">
    <property type="entry name" value="TETRATRICOPEPTIDE REPEAT PROTEIN 39 FAMILY MEMBER"/>
    <property type="match status" value="1"/>
</dbReference>
<reference evidence="2" key="1">
    <citation type="journal article" date="2011" name="Genome Biol.">
        <title>Comparative genomics of the social amoebae Dictyostelium discoideum and Dictyostelium purpureum.</title>
        <authorList>
            <consortium name="US DOE Joint Genome Institute (JGI-PGF)"/>
            <person name="Sucgang R."/>
            <person name="Kuo A."/>
            <person name="Tian X."/>
            <person name="Salerno W."/>
            <person name="Parikh A."/>
            <person name="Feasley C.L."/>
            <person name="Dalin E."/>
            <person name="Tu H."/>
            <person name="Huang E."/>
            <person name="Barry K."/>
            <person name="Lindquist E."/>
            <person name="Shapiro H."/>
            <person name="Bruce D."/>
            <person name="Schmutz J."/>
            <person name="Salamov A."/>
            <person name="Fey P."/>
            <person name="Gaudet P."/>
            <person name="Anjard C."/>
            <person name="Babu M.M."/>
            <person name="Basu S."/>
            <person name="Bushmanova Y."/>
            <person name="van der Wel H."/>
            <person name="Katoh-Kurasawa M."/>
            <person name="Dinh C."/>
            <person name="Coutinho P.M."/>
            <person name="Saito T."/>
            <person name="Elias M."/>
            <person name="Schaap P."/>
            <person name="Kay R.R."/>
            <person name="Henrissat B."/>
            <person name="Eichinger L."/>
            <person name="Rivero F."/>
            <person name="Putnam N.H."/>
            <person name="West C.M."/>
            <person name="Loomis W.F."/>
            <person name="Chisholm R.L."/>
            <person name="Shaulsky G."/>
            <person name="Strassmann J.E."/>
            <person name="Queller D.C."/>
            <person name="Kuspa A."/>
            <person name="Grigoriev I.V."/>
        </authorList>
    </citation>
    <scope>NUCLEOTIDE SEQUENCE [LARGE SCALE GENOMIC DNA]</scope>
    <source>
        <strain evidence="2">QSDP1</strain>
    </source>
</reference>
<dbReference type="OMA" id="YNIAMKQ"/>
<protein>
    <submittedName>
        <fullName evidence="1">Uncharacterized protein</fullName>
    </submittedName>
</protein>
<dbReference type="SMART" id="SM00028">
    <property type="entry name" value="TPR"/>
    <property type="match status" value="3"/>
</dbReference>
<dbReference type="PANTHER" id="PTHR31859:SF1">
    <property type="entry name" value="TETRATRICOPEPTIDE REPEAT PROTEIN 39C"/>
    <property type="match status" value="1"/>
</dbReference>
<dbReference type="SUPFAM" id="SSF48452">
    <property type="entry name" value="TPR-like"/>
    <property type="match status" value="1"/>
</dbReference>